<dbReference type="AlphaFoldDB" id="A0A6L9MDG0"/>
<dbReference type="Proteomes" id="UP000476332">
    <property type="component" value="Unassembled WGS sequence"/>
</dbReference>
<dbReference type="EMBL" id="JAAAMJ010000001">
    <property type="protein sequence ID" value="NDV85698.1"/>
    <property type="molecule type" value="Genomic_DNA"/>
</dbReference>
<reference evidence="1 2" key="1">
    <citation type="submission" date="2020-01" db="EMBL/GenBank/DDBJ databases">
        <title>Genomes of bacteria type strains.</title>
        <authorList>
            <person name="Chen J."/>
            <person name="Zhu S."/>
            <person name="Chen J."/>
        </authorList>
    </citation>
    <scope>NUCLEOTIDE SEQUENCE [LARGE SCALE GENOMIC DNA]</scope>
    <source>
        <strain evidence="1 2">KCTC 52919</strain>
    </source>
</reference>
<evidence type="ECO:0000313" key="1">
    <source>
        <dbReference type="EMBL" id="NDV85698.1"/>
    </source>
</evidence>
<organism evidence="1 2">
    <name type="scientific">Aurantimonas aggregata</name>
    <dbReference type="NCBI Taxonomy" id="2047720"/>
    <lineage>
        <taxon>Bacteria</taxon>
        <taxon>Pseudomonadati</taxon>
        <taxon>Pseudomonadota</taxon>
        <taxon>Alphaproteobacteria</taxon>
        <taxon>Hyphomicrobiales</taxon>
        <taxon>Aurantimonadaceae</taxon>
        <taxon>Aurantimonas</taxon>
    </lineage>
</organism>
<evidence type="ECO:0000313" key="2">
    <source>
        <dbReference type="Proteomes" id="UP000476332"/>
    </source>
</evidence>
<comment type="caution">
    <text evidence="1">The sequence shown here is derived from an EMBL/GenBank/DDBJ whole genome shotgun (WGS) entry which is preliminary data.</text>
</comment>
<evidence type="ECO:0008006" key="3">
    <source>
        <dbReference type="Google" id="ProtNLM"/>
    </source>
</evidence>
<dbReference type="PROSITE" id="PS51257">
    <property type="entry name" value="PROKAR_LIPOPROTEIN"/>
    <property type="match status" value="1"/>
</dbReference>
<keyword evidence="2" id="KW-1185">Reference proteome</keyword>
<sequence>MKSRPHLSRITTPKPNSRTVPACVLLFCFTVLSGCSGAGLPPVFGAVFGLEGADVAPFTVGTVPDPSPSPGDNILGLAANFPGQCIYRRADNRRFRAACPDGYKL</sequence>
<proteinExistence type="predicted"/>
<name>A0A6L9MDG0_9HYPH</name>
<accession>A0A6L9MDG0</accession>
<gene>
    <name evidence="1" type="ORF">GTW51_03180</name>
</gene>
<protein>
    <recommendedName>
        <fullName evidence="3">Lipoprotein</fullName>
    </recommendedName>
</protein>